<feature type="compositionally biased region" description="Polar residues" evidence="1">
    <location>
        <begin position="53"/>
        <end position="62"/>
    </location>
</feature>
<keyword evidence="2" id="KW-0732">Signal</keyword>
<feature type="signal peptide" evidence="2">
    <location>
        <begin position="1"/>
        <end position="18"/>
    </location>
</feature>
<accession>A0A2J6S077</accession>
<organism evidence="3 4">
    <name type="scientific">Hyaloscypha variabilis (strain UAMH 11265 / GT02V1 / F)</name>
    <name type="common">Meliniomyces variabilis</name>
    <dbReference type="NCBI Taxonomy" id="1149755"/>
    <lineage>
        <taxon>Eukaryota</taxon>
        <taxon>Fungi</taxon>
        <taxon>Dikarya</taxon>
        <taxon>Ascomycota</taxon>
        <taxon>Pezizomycotina</taxon>
        <taxon>Leotiomycetes</taxon>
        <taxon>Helotiales</taxon>
        <taxon>Hyaloscyphaceae</taxon>
        <taxon>Hyaloscypha</taxon>
        <taxon>Hyaloscypha variabilis</taxon>
    </lineage>
</organism>
<reference evidence="3 4" key="1">
    <citation type="submission" date="2016-04" db="EMBL/GenBank/DDBJ databases">
        <title>A degradative enzymes factory behind the ericoid mycorrhizal symbiosis.</title>
        <authorList>
            <consortium name="DOE Joint Genome Institute"/>
            <person name="Martino E."/>
            <person name="Morin E."/>
            <person name="Grelet G."/>
            <person name="Kuo A."/>
            <person name="Kohler A."/>
            <person name="Daghino S."/>
            <person name="Barry K."/>
            <person name="Choi C."/>
            <person name="Cichocki N."/>
            <person name="Clum A."/>
            <person name="Copeland A."/>
            <person name="Hainaut M."/>
            <person name="Haridas S."/>
            <person name="Labutti K."/>
            <person name="Lindquist E."/>
            <person name="Lipzen A."/>
            <person name="Khouja H.-R."/>
            <person name="Murat C."/>
            <person name="Ohm R."/>
            <person name="Olson A."/>
            <person name="Spatafora J."/>
            <person name="Veneault-Fourrey C."/>
            <person name="Henrissat B."/>
            <person name="Grigoriev I."/>
            <person name="Martin F."/>
            <person name="Perotto S."/>
        </authorList>
    </citation>
    <scope>NUCLEOTIDE SEQUENCE [LARGE SCALE GENOMIC DNA]</scope>
    <source>
        <strain evidence="3 4">F</strain>
    </source>
</reference>
<proteinExistence type="predicted"/>
<name>A0A2J6S077_HYAVF</name>
<feature type="region of interest" description="Disordered" evidence="1">
    <location>
        <begin position="35"/>
        <end position="62"/>
    </location>
</feature>
<evidence type="ECO:0000256" key="1">
    <source>
        <dbReference type="SAM" id="MobiDB-lite"/>
    </source>
</evidence>
<evidence type="ECO:0000313" key="4">
    <source>
        <dbReference type="Proteomes" id="UP000235786"/>
    </source>
</evidence>
<dbReference type="EMBL" id="KZ613941">
    <property type="protein sequence ID" value="PMD44168.1"/>
    <property type="molecule type" value="Genomic_DNA"/>
</dbReference>
<protein>
    <submittedName>
        <fullName evidence="3">Uncharacterized protein</fullName>
    </submittedName>
</protein>
<dbReference type="OrthoDB" id="3539206at2759"/>
<evidence type="ECO:0000256" key="2">
    <source>
        <dbReference type="SAM" id="SignalP"/>
    </source>
</evidence>
<dbReference type="AlphaFoldDB" id="A0A2J6S077"/>
<evidence type="ECO:0000313" key="3">
    <source>
        <dbReference type="EMBL" id="PMD44168.1"/>
    </source>
</evidence>
<sequence>MLLLNVLSLAVVITTVSCRSIGDVIPTLRLPSTLSPTTPHTEPQCLFQPHQPPQSTSPESTIPSHAWSHIATLLKAHTPLTSPQSRVQTLRISELVGDSSLEGVVLGLVFTVSEPVAAEKELRSLNENEQAWGREMGREERDKMCLEAAVSQVEAERMMEGVLQVQSRWRVGFLVYMVD</sequence>
<dbReference type="Proteomes" id="UP000235786">
    <property type="component" value="Unassembled WGS sequence"/>
</dbReference>
<feature type="chain" id="PRO_5014468688" evidence="2">
    <location>
        <begin position="19"/>
        <end position="179"/>
    </location>
</feature>
<gene>
    <name evidence="3" type="ORF">L207DRAFT_579122</name>
</gene>
<keyword evidence="4" id="KW-1185">Reference proteome</keyword>